<dbReference type="Gene3D" id="3.40.50.1100">
    <property type="match status" value="2"/>
</dbReference>
<name>A0A1L8QXN7_9ENTE</name>
<organism evidence="8 9">
    <name type="scientific">Enterococcus aquimarinus</name>
    <dbReference type="NCBI Taxonomy" id="328396"/>
    <lineage>
        <taxon>Bacteria</taxon>
        <taxon>Bacillati</taxon>
        <taxon>Bacillota</taxon>
        <taxon>Bacilli</taxon>
        <taxon>Lactobacillales</taxon>
        <taxon>Enterococcaceae</taxon>
        <taxon>Enterococcus</taxon>
    </lineage>
</organism>
<dbReference type="GO" id="GO:0004795">
    <property type="term" value="F:threonine synthase activity"/>
    <property type="evidence" value="ECO:0007669"/>
    <property type="project" value="UniProtKB-UniRule"/>
</dbReference>
<dbReference type="Pfam" id="PF00291">
    <property type="entry name" value="PALP"/>
    <property type="match status" value="1"/>
</dbReference>
<dbReference type="AlphaFoldDB" id="A0A1L8QXN7"/>
<dbReference type="Pfam" id="PF14821">
    <property type="entry name" value="Thr_synth_N"/>
    <property type="match status" value="1"/>
</dbReference>
<evidence type="ECO:0000256" key="4">
    <source>
        <dbReference type="NCBIfam" id="TIGR00260"/>
    </source>
</evidence>
<dbReference type="CDD" id="cd01560">
    <property type="entry name" value="Thr-synth_2"/>
    <property type="match status" value="1"/>
</dbReference>
<dbReference type="InterPro" id="IPR037158">
    <property type="entry name" value="Thr_synth_N_sf"/>
</dbReference>
<keyword evidence="3 5" id="KW-0663">Pyridoxal phosphate</keyword>
<evidence type="ECO:0000313" key="9">
    <source>
        <dbReference type="Proteomes" id="UP000182149"/>
    </source>
</evidence>
<keyword evidence="9" id="KW-1185">Reference proteome</keyword>
<dbReference type="PANTHER" id="PTHR43515">
    <property type="entry name" value="THREONINE SYNTHASE-LIKE 1"/>
    <property type="match status" value="1"/>
</dbReference>
<comment type="caution">
    <text evidence="8">The sequence shown here is derived from an EMBL/GenBank/DDBJ whole genome shotgun (WGS) entry which is preliminary data.</text>
</comment>
<evidence type="ECO:0000259" key="6">
    <source>
        <dbReference type="Pfam" id="PF00291"/>
    </source>
</evidence>
<dbReference type="GO" id="GO:0009088">
    <property type="term" value="P:threonine biosynthetic process"/>
    <property type="evidence" value="ECO:0007669"/>
    <property type="project" value="UniProtKB-UniRule"/>
</dbReference>
<evidence type="ECO:0000256" key="3">
    <source>
        <dbReference type="ARBA" id="ARBA00022898"/>
    </source>
</evidence>
<dbReference type="Gene3D" id="3.90.1380.10">
    <property type="entry name" value="Threonine synthase, N-terminal domain"/>
    <property type="match status" value="1"/>
</dbReference>
<dbReference type="InterPro" id="IPR001926">
    <property type="entry name" value="TrpB-like_PALP"/>
</dbReference>
<dbReference type="EMBL" id="JXKD01000001">
    <property type="protein sequence ID" value="OJG12267.1"/>
    <property type="molecule type" value="Genomic_DNA"/>
</dbReference>
<dbReference type="EC" id="4.2.3.1" evidence="4"/>
<dbReference type="GO" id="GO:0005737">
    <property type="term" value="C:cytoplasm"/>
    <property type="evidence" value="ECO:0007669"/>
    <property type="project" value="TreeGrafter"/>
</dbReference>
<protein>
    <recommendedName>
        <fullName evidence="4">Threonine synthase</fullName>
        <ecNumber evidence="4">4.2.3.1</ecNumber>
    </recommendedName>
</protein>
<evidence type="ECO:0000256" key="1">
    <source>
        <dbReference type="ARBA" id="ARBA00001933"/>
    </source>
</evidence>
<dbReference type="InterPro" id="IPR036052">
    <property type="entry name" value="TrpB-like_PALP_sf"/>
</dbReference>
<feature type="domain" description="Threonine synthase N-terminal" evidence="7">
    <location>
        <begin position="6"/>
        <end position="81"/>
    </location>
</feature>
<sequence length="496" mass="54597">MMPLLYQSTRDEKNIVTASEAILQGLATDGGLYVPTQFPDLHLDFAKLATQTYQEVAEFILQAFLTDFTAEEIKACVAGAYDEKFDNPVIAPLEKKGDSYYLELFHGPTFAFKDLALSILPYLTTTAAKKNQVEKEIVILTATSGDTGKAAMAGFADVPGTRIIVFYPEKGVSKIQETQMVTQKGANTHVIAVKGNFDDAQSAVKVMFNDAELKEKLAKNNQQFSSANSMNIGRLLPQVVYYVYTYAQLVKGNEITIGEPINVSVPTGNFGNILAAYYTKKIGVPINQLICASNTNNVLTDFFATGEYNRKRPFYLTTSPSMDILVSSNLERLIYHLSGADAKQTKEWMDALLVDGQYQISSTMLAELAEFYGAFATEKEVEETITSVFKEEAYAIDPHTAVAKSVATKYQEEQGSPLKMVVISTASPYKFPRTVVEAITGRVSEADDFTLVHQLEALTGIALPQAVKELTDLPILHTQVVEVTEMQQAVESILHL</sequence>
<feature type="domain" description="Tryptophan synthase beta chain-like PALP" evidence="6">
    <location>
        <begin position="103"/>
        <end position="414"/>
    </location>
</feature>
<reference evidence="8 9" key="1">
    <citation type="submission" date="2014-12" db="EMBL/GenBank/DDBJ databases">
        <title>Draft genome sequences of 29 type strains of Enterococci.</title>
        <authorList>
            <person name="Zhong Z."/>
            <person name="Sun Z."/>
            <person name="Liu W."/>
            <person name="Zhang W."/>
            <person name="Zhang H."/>
        </authorList>
    </citation>
    <scope>NUCLEOTIDE SEQUENCE [LARGE SCALE GENOMIC DNA]</scope>
    <source>
        <strain evidence="8 9">DSM 17690</strain>
    </source>
</reference>
<evidence type="ECO:0000259" key="7">
    <source>
        <dbReference type="Pfam" id="PF14821"/>
    </source>
</evidence>
<comment type="similarity">
    <text evidence="2">Belongs to the threonine synthase family.</text>
</comment>
<dbReference type="InterPro" id="IPR029144">
    <property type="entry name" value="Thr_synth_N"/>
</dbReference>
<evidence type="ECO:0000256" key="2">
    <source>
        <dbReference type="ARBA" id="ARBA00005517"/>
    </source>
</evidence>
<dbReference type="SUPFAM" id="SSF53686">
    <property type="entry name" value="Tryptophan synthase beta subunit-like PLP-dependent enzymes"/>
    <property type="match status" value="1"/>
</dbReference>
<comment type="cofactor">
    <cofactor evidence="1 5">
        <name>pyridoxal 5'-phosphate</name>
        <dbReference type="ChEBI" id="CHEBI:597326"/>
    </cofactor>
</comment>
<dbReference type="NCBIfam" id="TIGR00260">
    <property type="entry name" value="thrC"/>
    <property type="match status" value="1"/>
</dbReference>
<accession>A0A1L8QXN7</accession>
<gene>
    <name evidence="8" type="ORF">RU93_GL000197</name>
</gene>
<dbReference type="STRING" id="328396.RU93_GL000197"/>
<feature type="modified residue" description="N6-(pyridoxal phosphate)lysine" evidence="5">
    <location>
        <position position="113"/>
    </location>
</feature>
<dbReference type="InterPro" id="IPR004450">
    <property type="entry name" value="Thr_synthase-like"/>
</dbReference>
<evidence type="ECO:0000256" key="5">
    <source>
        <dbReference type="PIRSR" id="PIRSR604450-51"/>
    </source>
</evidence>
<proteinExistence type="inferred from homology"/>
<evidence type="ECO:0000313" key="8">
    <source>
        <dbReference type="EMBL" id="OJG12267.1"/>
    </source>
</evidence>
<dbReference type="Proteomes" id="UP000182149">
    <property type="component" value="Unassembled WGS sequence"/>
</dbReference>
<dbReference type="PANTHER" id="PTHR43515:SF1">
    <property type="entry name" value="THREONINE SYNTHASE-LIKE 1"/>
    <property type="match status" value="1"/>
</dbReference>